<dbReference type="PANTHER" id="PTHR22781">
    <property type="entry name" value="DELTA ADAPTIN-RELATED"/>
    <property type="match status" value="1"/>
</dbReference>
<dbReference type="Pfam" id="PF01602">
    <property type="entry name" value="Adaptin_N"/>
    <property type="match status" value="1"/>
</dbReference>
<keyword evidence="6" id="KW-0653">Protein transport</keyword>
<evidence type="ECO:0000259" key="8">
    <source>
        <dbReference type="Pfam" id="PF01602"/>
    </source>
</evidence>
<evidence type="ECO:0000256" key="1">
    <source>
        <dbReference type="ARBA" id="ARBA00004308"/>
    </source>
</evidence>
<name>A0A835Z6U0_9STRA</name>
<dbReference type="EMBL" id="JAFCMP010000105">
    <property type="protein sequence ID" value="KAG5186742.1"/>
    <property type="molecule type" value="Genomic_DNA"/>
</dbReference>
<dbReference type="OrthoDB" id="10264595at2759"/>
<evidence type="ECO:0000256" key="2">
    <source>
        <dbReference type="ARBA" id="ARBA00006613"/>
    </source>
</evidence>
<comment type="caution">
    <text evidence="9">The sequence shown here is derived from an EMBL/GenBank/DDBJ whole genome shotgun (WGS) entry which is preliminary data.</text>
</comment>
<evidence type="ECO:0000256" key="7">
    <source>
        <dbReference type="ARBA" id="ARBA00023136"/>
    </source>
</evidence>
<reference evidence="9" key="1">
    <citation type="submission" date="2021-02" db="EMBL/GenBank/DDBJ databases">
        <title>First Annotated Genome of the Yellow-green Alga Tribonema minus.</title>
        <authorList>
            <person name="Mahan K.M."/>
        </authorList>
    </citation>
    <scope>NUCLEOTIDE SEQUENCE</scope>
    <source>
        <strain evidence="9">UTEX B ZZ1240</strain>
    </source>
</reference>
<proteinExistence type="inferred from homology"/>
<protein>
    <recommendedName>
        <fullName evidence="3">AP-3 complex subunit delta</fullName>
    </recommendedName>
</protein>
<dbReference type="InterPro" id="IPR017105">
    <property type="entry name" value="AP3_complex_dsu"/>
</dbReference>
<dbReference type="GO" id="GO:0030123">
    <property type="term" value="C:AP-3 adaptor complex"/>
    <property type="evidence" value="ECO:0007669"/>
    <property type="project" value="InterPro"/>
</dbReference>
<dbReference type="InterPro" id="IPR002553">
    <property type="entry name" value="Clathrin/coatomer_adapt-like_N"/>
</dbReference>
<keyword evidence="7" id="KW-0472">Membrane</keyword>
<dbReference type="SUPFAM" id="SSF48371">
    <property type="entry name" value="ARM repeat"/>
    <property type="match status" value="1"/>
</dbReference>
<dbReference type="GO" id="GO:0006623">
    <property type="term" value="P:protein targeting to vacuole"/>
    <property type="evidence" value="ECO:0007669"/>
    <property type="project" value="TreeGrafter"/>
</dbReference>
<sequence>MFEKTLQDLVKGIRAHKRDPSAFISQSIAEIKLELRSVDPFIKAQAVRKLTYLQMIGYDMSWAAFSVIEVMTSARFGHKRVGYLAANQTFTEETDVILLTTNHLKKEFNSGNQYDIGLAINCLANIATPDLSRDLLGDVSALLTHQRSYVRKKALLVMYKLFINYPQGLRLCFDRIRDRLDDTDSGVVSCAVNIICELADKNPRNYLALAPRFFRLLTTSSNNWMLIKVVKLLGSLVPEEPRLARKLLEPLATIIQNTAAKSLLYECIHTVTLALPFTKKEDGSESRAVPVVVKLCADNLRNFIQDPDQNLKYLGLVGYVNLMQSHPRAVAESRELVLACLTDDDVTIRTRALELLTGMVTKRTLEELVVQLLKHVVAAEGAYREDLIAKIVLMCSRDKYAFLVDFQWYTGALVELARMDHGCRSAATGALLASQLIDVALRVESVRAFAVEAMAGLLLESMGGSSVNLNSNLTEVLLAAAWIVGEYGAHVGKIRGVRGGSGVDSGWAR</sequence>
<keyword evidence="10" id="KW-1185">Reference proteome</keyword>
<evidence type="ECO:0000313" key="9">
    <source>
        <dbReference type="EMBL" id="KAG5186742.1"/>
    </source>
</evidence>
<evidence type="ECO:0000256" key="6">
    <source>
        <dbReference type="ARBA" id="ARBA00022927"/>
    </source>
</evidence>
<organism evidence="9 10">
    <name type="scientific">Tribonema minus</name>
    <dbReference type="NCBI Taxonomy" id="303371"/>
    <lineage>
        <taxon>Eukaryota</taxon>
        <taxon>Sar</taxon>
        <taxon>Stramenopiles</taxon>
        <taxon>Ochrophyta</taxon>
        <taxon>PX clade</taxon>
        <taxon>Xanthophyceae</taxon>
        <taxon>Tribonematales</taxon>
        <taxon>Tribonemataceae</taxon>
        <taxon>Tribonema</taxon>
    </lineage>
</organism>
<evidence type="ECO:0000256" key="4">
    <source>
        <dbReference type="ARBA" id="ARBA00022448"/>
    </source>
</evidence>
<dbReference type="InterPro" id="IPR016024">
    <property type="entry name" value="ARM-type_fold"/>
</dbReference>
<dbReference type="Proteomes" id="UP000664859">
    <property type="component" value="Unassembled WGS sequence"/>
</dbReference>
<evidence type="ECO:0000256" key="3">
    <source>
        <dbReference type="ARBA" id="ARBA00015717"/>
    </source>
</evidence>
<dbReference type="PANTHER" id="PTHR22781:SF12">
    <property type="entry name" value="AP-3 COMPLEX SUBUNIT DELTA-1"/>
    <property type="match status" value="1"/>
</dbReference>
<evidence type="ECO:0000256" key="5">
    <source>
        <dbReference type="ARBA" id="ARBA00022737"/>
    </source>
</evidence>
<dbReference type="GO" id="GO:0010008">
    <property type="term" value="C:endosome membrane"/>
    <property type="evidence" value="ECO:0007669"/>
    <property type="project" value="TreeGrafter"/>
</dbReference>
<comment type="subcellular location">
    <subcellularLocation>
        <location evidence="1">Endomembrane system</location>
    </subcellularLocation>
</comment>
<evidence type="ECO:0000313" key="10">
    <source>
        <dbReference type="Proteomes" id="UP000664859"/>
    </source>
</evidence>
<gene>
    <name evidence="9" type="ORF">JKP88DRAFT_207356</name>
</gene>
<keyword evidence="5" id="KW-0677">Repeat</keyword>
<dbReference type="InterPro" id="IPR011989">
    <property type="entry name" value="ARM-like"/>
</dbReference>
<dbReference type="Gene3D" id="1.25.10.10">
    <property type="entry name" value="Leucine-rich Repeat Variant"/>
    <property type="match status" value="1"/>
</dbReference>
<keyword evidence="4" id="KW-0813">Transport</keyword>
<accession>A0A835Z6U0</accession>
<dbReference type="GO" id="GO:0006896">
    <property type="term" value="P:Golgi to vacuole transport"/>
    <property type="evidence" value="ECO:0007669"/>
    <property type="project" value="TreeGrafter"/>
</dbReference>
<feature type="domain" description="Clathrin/coatomer adaptor adaptin-like N-terminal" evidence="8">
    <location>
        <begin position="23"/>
        <end position="493"/>
    </location>
</feature>
<comment type="similarity">
    <text evidence="2">Belongs to the adaptor complexes large subunit family.</text>
</comment>
<dbReference type="FunFam" id="1.25.10.10:FF:000251">
    <property type="entry name" value="AP-3 complex subunit delta"/>
    <property type="match status" value="1"/>
</dbReference>
<dbReference type="AlphaFoldDB" id="A0A835Z6U0"/>